<accession>A0A845SVT6</accession>
<evidence type="ECO:0000313" key="7">
    <source>
        <dbReference type="Proteomes" id="UP000462501"/>
    </source>
</evidence>
<evidence type="ECO:0000256" key="3">
    <source>
        <dbReference type="ARBA" id="ARBA00022741"/>
    </source>
</evidence>
<keyword evidence="3" id="KW-0547">Nucleotide-binding</keyword>
<comment type="caution">
    <text evidence="6">The sequence shown here is derived from an EMBL/GenBank/DDBJ whole genome shotgun (WGS) entry which is preliminary data.</text>
</comment>
<evidence type="ECO:0000313" key="6">
    <source>
        <dbReference type="EMBL" id="NDO39955.1"/>
    </source>
</evidence>
<dbReference type="PANTHER" id="PTHR46743:SF2">
    <property type="entry name" value="TEICHOIC ACIDS EXPORT ATP-BINDING PROTEIN TAGH"/>
    <property type="match status" value="1"/>
</dbReference>
<dbReference type="RefSeq" id="WP_162221561.1">
    <property type="nucleotide sequence ID" value="NZ_JAETUF010000007.1"/>
</dbReference>
<dbReference type="PROSITE" id="PS50893">
    <property type="entry name" value="ABC_TRANSPORTER_2"/>
    <property type="match status" value="1"/>
</dbReference>
<dbReference type="EMBL" id="VIQT01000016">
    <property type="protein sequence ID" value="NDO39955.1"/>
    <property type="molecule type" value="Genomic_DNA"/>
</dbReference>
<sequence length="266" mass="30366">MAKQVAIRCEHLYKRYPLYHGDFQRLKGLLFPWYHPEEFTALWDINLEFKQGEIVGIIGLNGSGKSTLACIITGITFPSEGDIQVVGDVNMLAASAGMQEQLTGMQNIYYKCILMGLDKHEIAEIQEKIIEFADIGKYIDQPLRTYSSGMRSRLGFAISVHMNPDILIIDEALSVGDNSFSDKCINKMDEIRQSGKTILFVSHSVPQMQDFCDKVMWLHQGRILGIEKPENIIMPYCGFAREFNAMTAQEREEFSPTLRDYQEKYL</sequence>
<dbReference type="InterPro" id="IPR027417">
    <property type="entry name" value="P-loop_NTPase"/>
</dbReference>
<evidence type="ECO:0000256" key="4">
    <source>
        <dbReference type="ARBA" id="ARBA00022840"/>
    </source>
</evidence>
<dbReference type="PANTHER" id="PTHR46743">
    <property type="entry name" value="TEICHOIC ACIDS EXPORT ATP-BINDING PROTEIN TAGH"/>
    <property type="match status" value="1"/>
</dbReference>
<dbReference type="CDD" id="cd03220">
    <property type="entry name" value="ABC_KpsT_Wzt"/>
    <property type="match status" value="1"/>
</dbReference>
<comment type="similarity">
    <text evidence="1">Belongs to the ABC transporter superfamily.</text>
</comment>
<keyword evidence="4 6" id="KW-0067">ATP-binding</keyword>
<dbReference type="GO" id="GO:0016020">
    <property type="term" value="C:membrane"/>
    <property type="evidence" value="ECO:0007669"/>
    <property type="project" value="InterPro"/>
</dbReference>
<feature type="domain" description="ABC transporter" evidence="5">
    <location>
        <begin position="7"/>
        <end position="245"/>
    </location>
</feature>
<reference evidence="6 7" key="1">
    <citation type="submission" date="2019-06" db="EMBL/GenBank/DDBJ databases">
        <title>Draft genome sequences of 15 bacterial species constituting the stable defined intestinal microbiota of the GM15 gnotobiotic mouse model.</title>
        <authorList>
            <person name="Elie C."/>
            <person name="Mathieu A."/>
            <person name="Saliou A."/>
            <person name="Darnaud M."/>
            <person name="Leulier F."/>
            <person name="Tamellini A."/>
        </authorList>
    </citation>
    <scope>NUCLEOTIDE SEQUENCE [LARGE SCALE GENOMIC DNA]</scope>
    <source>
        <strain evidence="6 7">JM4-15</strain>
    </source>
</reference>
<dbReference type="InterPro" id="IPR015860">
    <property type="entry name" value="ABC_transpr_TagH-like"/>
</dbReference>
<organism evidence="6 7">
    <name type="scientific">Anaerotruncus colihominis</name>
    <dbReference type="NCBI Taxonomy" id="169435"/>
    <lineage>
        <taxon>Bacteria</taxon>
        <taxon>Bacillati</taxon>
        <taxon>Bacillota</taxon>
        <taxon>Clostridia</taxon>
        <taxon>Eubacteriales</taxon>
        <taxon>Oscillospiraceae</taxon>
        <taxon>Anaerotruncus</taxon>
    </lineage>
</organism>
<dbReference type="AlphaFoldDB" id="A0A845SVT6"/>
<dbReference type="Proteomes" id="UP000462501">
    <property type="component" value="Unassembled WGS sequence"/>
</dbReference>
<dbReference type="GO" id="GO:0140359">
    <property type="term" value="F:ABC-type transporter activity"/>
    <property type="evidence" value="ECO:0007669"/>
    <property type="project" value="InterPro"/>
</dbReference>
<dbReference type="InterPro" id="IPR017871">
    <property type="entry name" value="ABC_transporter-like_CS"/>
</dbReference>
<dbReference type="PROSITE" id="PS00211">
    <property type="entry name" value="ABC_TRANSPORTER_1"/>
    <property type="match status" value="1"/>
</dbReference>
<dbReference type="SUPFAM" id="SSF52540">
    <property type="entry name" value="P-loop containing nucleoside triphosphate hydrolases"/>
    <property type="match status" value="1"/>
</dbReference>
<dbReference type="Gene3D" id="3.40.50.300">
    <property type="entry name" value="P-loop containing nucleotide triphosphate hydrolases"/>
    <property type="match status" value="1"/>
</dbReference>
<dbReference type="InterPro" id="IPR003439">
    <property type="entry name" value="ABC_transporter-like_ATP-bd"/>
</dbReference>
<evidence type="ECO:0000256" key="2">
    <source>
        <dbReference type="ARBA" id="ARBA00022448"/>
    </source>
</evidence>
<protein>
    <submittedName>
        <fullName evidence="6">ABC transporter ATP-binding protein</fullName>
    </submittedName>
</protein>
<name>A0A845SVT6_9FIRM</name>
<keyword evidence="2" id="KW-0813">Transport</keyword>
<evidence type="ECO:0000259" key="5">
    <source>
        <dbReference type="PROSITE" id="PS50893"/>
    </source>
</evidence>
<dbReference type="SMART" id="SM00382">
    <property type="entry name" value="AAA"/>
    <property type="match status" value="1"/>
</dbReference>
<dbReference type="Pfam" id="PF00005">
    <property type="entry name" value="ABC_tran"/>
    <property type="match status" value="1"/>
</dbReference>
<proteinExistence type="inferred from homology"/>
<evidence type="ECO:0000256" key="1">
    <source>
        <dbReference type="ARBA" id="ARBA00005417"/>
    </source>
</evidence>
<dbReference type="GO" id="GO:0016887">
    <property type="term" value="F:ATP hydrolysis activity"/>
    <property type="evidence" value="ECO:0007669"/>
    <property type="project" value="InterPro"/>
</dbReference>
<dbReference type="GO" id="GO:0005524">
    <property type="term" value="F:ATP binding"/>
    <property type="evidence" value="ECO:0007669"/>
    <property type="project" value="UniProtKB-KW"/>
</dbReference>
<dbReference type="InterPro" id="IPR050683">
    <property type="entry name" value="Bact_Polysacc_Export_ATP-bd"/>
</dbReference>
<gene>
    <name evidence="6" type="ORF">FMM72_12050</name>
</gene>
<dbReference type="InterPro" id="IPR003593">
    <property type="entry name" value="AAA+_ATPase"/>
</dbReference>